<evidence type="ECO:0000313" key="3">
    <source>
        <dbReference type="Proteomes" id="UP000198828"/>
    </source>
</evidence>
<sequence>MKKINNIKESVFIKDGLNQSYIFYKDDNQNLIFNRANIDNSPTIIDKNILDFSATIDENNSLHLLYLNRKGELIYCTYPGKTWHKNLVSRLDIQSNIYKYLSLILHKNTINIFYASANIINLNLWTIEHFANNIDTWQKYIVTNIFSEKIIDRFYIDKDEFGNIYIVYSGKEYANYNIYYLYFNNFTKKWATTPTKISSSYSNNILPYIFVDSHNNVHILWYISNNEDYVLKYKRFSSTGDNKFQWEEIKLPKISGHCSQALMFEKNGKLNIVYISNEEMFNFISNDYGNTWTLEDKNSITQYPIYLIKYYNLSLNRVHSKINHIYGNMNDYIISFYFDNSHEDIIDSNMSQTNNLNDENININSNQKESKFVTNIDMGELEKLKNTLAEMQSKVKAIKNDIQLIKDRLTDIEENSKNKIGFLKIKK</sequence>
<evidence type="ECO:0008006" key="4">
    <source>
        <dbReference type="Google" id="ProtNLM"/>
    </source>
</evidence>
<dbReference type="Proteomes" id="UP000198828">
    <property type="component" value="Unassembled WGS sequence"/>
</dbReference>
<reference evidence="2 3" key="1">
    <citation type="submission" date="2016-10" db="EMBL/GenBank/DDBJ databases">
        <authorList>
            <person name="de Groot N.N."/>
        </authorList>
    </citation>
    <scope>NUCLEOTIDE SEQUENCE [LARGE SCALE GENOMIC DNA]</scope>
    <source>
        <strain evidence="2 3">DSM 23310</strain>
    </source>
</reference>
<keyword evidence="3" id="KW-1185">Reference proteome</keyword>
<evidence type="ECO:0000256" key="1">
    <source>
        <dbReference type="SAM" id="Coils"/>
    </source>
</evidence>
<evidence type="ECO:0000313" key="2">
    <source>
        <dbReference type="EMBL" id="SDW32002.1"/>
    </source>
</evidence>
<name>A0A1H2SK94_9FIRM</name>
<gene>
    <name evidence="2" type="ORF">SAMN05660923_00472</name>
</gene>
<organism evidence="2 3">
    <name type="scientific">Tepidimicrobium xylanilyticum</name>
    <dbReference type="NCBI Taxonomy" id="1123352"/>
    <lineage>
        <taxon>Bacteria</taxon>
        <taxon>Bacillati</taxon>
        <taxon>Bacillota</taxon>
        <taxon>Tissierellia</taxon>
        <taxon>Tissierellales</taxon>
        <taxon>Tepidimicrobiaceae</taxon>
        <taxon>Tepidimicrobium</taxon>
    </lineage>
</organism>
<dbReference type="RefSeq" id="WP_093750500.1">
    <property type="nucleotide sequence ID" value="NZ_BSYN01000002.1"/>
</dbReference>
<feature type="coiled-coil region" evidence="1">
    <location>
        <begin position="381"/>
        <end position="415"/>
    </location>
</feature>
<dbReference type="OrthoDB" id="1707719at2"/>
<protein>
    <recommendedName>
        <fullName evidence="4">BNR repeat-containing family member</fullName>
    </recommendedName>
</protein>
<proteinExistence type="predicted"/>
<keyword evidence="1" id="KW-0175">Coiled coil</keyword>
<accession>A0A1H2SK94</accession>
<dbReference type="AlphaFoldDB" id="A0A1H2SK94"/>
<dbReference type="EMBL" id="FNNG01000002">
    <property type="protein sequence ID" value="SDW32002.1"/>
    <property type="molecule type" value="Genomic_DNA"/>
</dbReference>
<dbReference type="SUPFAM" id="SSF89372">
    <property type="entry name" value="Fucose-specific lectin"/>
    <property type="match status" value="1"/>
</dbReference>